<dbReference type="RefSeq" id="WP_274358998.1">
    <property type="nucleotide sequence ID" value="NZ_CP118101.1"/>
</dbReference>
<dbReference type="GO" id="GO:0008658">
    <property type="term" value="F:penicillin binding"/>
    <property type="evidence" value="ECO:0007669"/>
    <property type="project" value="InterPro"/>
</dbReference>
<proteinExistence type="inferred from homology"/>
<dbReference type="PANTHER" id="PTHR30627">
    <property type="entry name" value="PEPTIDOGLYCAN D,D-TRANSPEPTIDASE"/>
    <property type="match status" value="1"/>
</dbReference>
<comment type="subcellular location">
    <subcellularLocation>
        <location evidence="1">Membrane</location>
    </subcellularLocation>
</comment>
<dbReference type="Proteomes" id="UP001220962">
    <property type="component" value="Chromosome"/>
</dbReference>
<organism evidence="7 8">
    <name type="scientific">Paenibacillus urinalis</name>
    <dbReference type="NCBI Taxonomy" id="521520"/>
    <lineage>
        <taxon>Bacteria</taxon>
        <taxon>Bacillati</taxon>
        <taxon>Bacillota</taxon>
        <taxon>Bacilli</taxon>
        <taxon>Bacillales</taxon>
        <taxon>Paenibacillaceae</taxon>
        <taxon>Paenibacillus</taxon>
    </lineage>
</organism>
<dbReference type="InterPro" id="IPR005311">
    <property type="entry name" value="PBP_dimer"/>
</dbReference>
<dbReference type="InterPro" id="IPR012338">
    <property type="entry name" value="Beta-lactam/transpept-like"/>
</dbReference>
<dbReference type="EMBL" id="CP118101">
    <property type="protein sequence ID" value="WDH81746.1"/>
    <property type="molecule type" value="Genomic_DNA"/>
</dbReference>
<comment type="similarity">
    <text evidence="2">Belongs to the transpeptidase family.</text>
</comment>
<dbReference type="Pfam" id="PF03717">
    <property type="entry name" value="PBP_dimer"/>
    <property type="match status" value="1"/>
</dbReference>
<name>A0AAX3MWI2_9BACL</name>
<dbReference type="InterPro" id="IPR050515">
    <property type="entry name" value="Beta-lactam/transpept"/>
</dbReference>
<feature type="domain" description="Penicillin-binding protein transpeptidase" evidence="5">
    <location>
        <begin position="274"/>
        <end position="598"/>
    </location>
</feature>
<feature type="transmembrane region" description="Helical" evidence="4">
    <location>
        <begin position="9"/>
        <end position="29"/>
    </location>
</feature>
<dbReference type="GO" id="GO:0071972">
    <property type="term" value="F:peptidoglycan L,D-transpeptidase activity"/>
    <property type="evidence" value="ECO:0007669"/>
    <property type="project" value="TreeGrafter"/>
</dbReference>
<dbReference type="Gene3D" id="3.90.1310.10">
    <property type="entry name" value="Penicillin-binding protein 2a (Domain 2)"/>
    <property type="match status" value="1"/>
</dbReference>
<dbReference type="Pfam" id="PF00905">
    <property type="entry name" value="Transpeptidase"/>
    <property type="match status" value="1"/>
</dbReference>
<evidence type="ECO:0000256" key="2">
    <source>
        <dbReference type="ARBA" id="ARBA00007171"/>
    </source>
</evidence>
<evidence type="ECO:0000256" key="3">
    <source>
        <dbReference type="ARBA" id="ARBA00023136"/>
    </source>
</evidence>
<reference evidence="7" key="1">
    <citation type="submission" date="2023-02" db="EMBL/GenBank/DDBJ databases">
        <title>Pathogen: clinical or host-associated sample.</title>
        <authorList>
            <person name="Hergert J."/>
            <person name="Casey R."/>
            <person name="Wagner J."/>
            <person name="Young E.L."/>
            <person name="Oakeson K.F."/>
        </authorList>
    </citation>
    <scope>NUCLEOTIDE SEQUENCE</scope>
    <source>
        <strain evidence="7">2022CK-00830</strain>
    </source>
</reference>
<dbReference type="GO" id="GO:0005886">
    <property type="term" value="C:plasma membrane"/>
    <property type="evidence" value="ECO:0007669"/>
    <property type="project" value="TreeGrafter"/>
</dbReference>
<evidence type="ECO:0000256" key="1">
    <source>
        <dbReference type="ARBA" id="ARBA00004370"/>
    </source>
</evidence>
<gene>
    <name evidence="7" type="ORF">PUW23_19860</name>
</gene>
<dbReference type="InterPro" id="IPR036138">
    <property type="entry name" value="PBP_dimer_sf"/>
</dbReference>
<evidence type="ECO:0000313" key="8">
    <source>
        <dbReference type="Proteomes" id="UP001220962"/>
    </source>
</evidence>
<dbReference type="AlphaFoldDB" id="A0AAX3MWI2"/>
<keyword evidence="4" id="KW-0812">Transmembrane</keyword>
<evidence type="ECO:0000259" key="6">
    <source>
        <dbReference type="Pfam" id="PF03717"/>
    </source>
</evidence>
<keyword evidence="4" id="KW-1133">Transmembrane helix</keyword>
<keyword evidence="3 4" id="KW-0472">Membrane</keyword>
<protein>
    <submittedName>
        <fullName evidence="7">Penicillin-binding protein 2</fullName>
    </submittedName>
</protein>
<accession>A0AAX3MWI2</accession>
<dbReference type="Gene3D" id="3.40.710.10">
    <property type="entry name" value="DD-peptidase/beta-lactamase superfamily"/>
    <property type="match status" value="1"/>
</dbReference>
<evidence type="ECO:0000259" key="5">
    <source>
        <dbReference type="Pfam" id="PF00905"/>
    </source>
</evidence>
<dbReference type="SUPFAM" id="SSF56601">
    <property type="entry name" value="beta-lactamase/transpeptidase-like"/>
    <property type="match status" value="1"/>
</dbReference>
<dbReference type="GO" id="GO:0071555">
    <property type="term" value="P:cell wall organization"/>
    <property type="evidence" value="ECO:0007669"/>
    <property type="project" value="TreeGrafter"/>
</dbReference>
<feature type="domain" description="Penicillin-binding protein dimerisation" evidence="6">
    <location>
        <begin position="62"/>
        <end position="214"/>
    </location>
</feature>
<evidence type="ECO:0000313" key="7">
    <source>
        <dbReference type="EMBL" id="WDH81746.1"/>
    </source>
</evidence>
<evidence type="ECO:0000256" key="4">
    <source>
        <dbReference type="SAM" id="Phobius"/>
    </source>
</evidence>
<dbReference type="PANTHER" id="PTHR30627:SF24">
    <property type="entry name" value="PENICILLIN-BINDING PROTEIN 4B"/>
    <property type="match status" value="1"/>
</dbReference>
<dbReference type="SUPFAM" id="SSF56519">
    <property type="entry name" value="Penicillin binding protein dimerisation domain"/>
    <property type="match status" value="1"/>
</dbReference>
<dbReference type="InterPro" id="IPR001460">
    <property type="entry name" value="PCN-bd_Tpept"/>
</dbReference>
<sequence length="605" mass="66997">MNLLRKQRIFYALFLMLIVFAAIIIRLGYIQFIQVNYHLENSERTMLQMSVLQREQGIVLDSGRGQFIDRNHKPITGQLIWVPVLFPLEDKLNGEQEQQHRKLAHILNIDANQLWEKWSALHSPIYWKSPTGEPVKLSQAQIQAIRQLQLEDVQALPYMDRYSALKENGMQWLGYLSEMPDGEKPVVKLEVKDPFNVKTGAAGLERSLEPLLKGLGPTIVSNMVDSHKKPVEGMGPRLIAPHNPKYPLHIQTTIDLSLQQKLEQLATQAEVNEGAVVVLDADNAEVRAMVSRPFYDPADIHLDDGSSVNQATMAAVPGSIFKLVTAAAALEQGAVSSTETFHCSGHYGKYGLACWKKEGHGTITFEEAFAGSCNVAFAEVASRLTSSQLLQAAHALGLGQQVGYHREHYLGLQDFRPFDHEDAGEVFHSADILKQNDEGIRIQTAIGQRDVKITPLQAANMIVTVLHGGQVLSPKIVSEIHYADGKLLAEIKDQSLTQSGMPTASPFQIHSSTAKQLRSYMEQVVEEGTGIRLQQAIWPLAGKSGTAQVLHNGVEKNNQWFIGYGPVNHPKYAVAVLVKNESVHSQHKATALFQQVMDVLAGTSD</sequence>